<dbReference type="PANTHER" id="PTHR21495">
    <property type="entry name" value="NUCLEOPORIN-RELATED"/>
    <property type="match status" value="1"/>
</dbReference>
<accession>A0A8T2V9I6</accession>
<evidence type="ECO:0000256" key="3">
    <source>
        <dbReference type="ARBA" id="ARBA00022525"/>
    </source>
</evidence>
<dbReference type="InterPro" id="IPR044859">
    <property type="entry name" value="Allene_oxi_cyc_Dirigent"/>
</dbReference>
<sequence length="191" mass="20865">MNLATIASLIFYFLFGPSETTLRNPNCDCGTKVGRTLSGPSNLTFYIQNTVYNPAVDNTDYFTSVYGVPPNVTWTNTYSFGVTATFEDPITAGPANDSQQIGTAQGFWQLDSKVGFTLFHVFTANITEGDYIGTISILGQLREIDPVRYLTVVGGTGDFLGARGMASCVLVSIDRTPPAKWTLSFDLDLYY</sequence>
<keyword evidence="3 4" id="KW-0964">Secreted</keyword>
<keyword evidence="4" id="KW-0052">Apoplast</keyword>
<comment type="subcellular location">
    <subcellularLocation>
        <location evidence="4">Secreted</location>
        <location evidence="4">Extracellular space</location>
        <location evidence="4">Apoplast</location>
    </subcellularLocation>
</comment>
<proteinExistence type="inferred from homology"/>
<dbReference type="GO" id="GO:0048046">
    <property type="term" value="C:apoplast"/>
    <property type="evidence" value="ECO:0007669"/>
    <property type="project" value="UniProtKB-SubCell"/>
</dbReference>
<dbReference type="OMA" id="RNIMFYL"/>
<evidence type="ECO:0000313" key="6">
    <source>
        <dbReference type="Proteomes" id="UP000825935"/>
    </source>
</evidence>
<dbReference type="OrthoDB" id="1886078at2759"/>
<protein>
    <recommendedName>
        <fullName evidence="4">Dirigent protein</fullName>
    </recommendedName>
</protein>
<reference evidence="5" key="1">
    <citation type="submission" date="2021-08" db="EMBL/GenBank/DDBJ databases">
        <title>WGS assembly of Ceratopteris richardii.</title>
        <authorList>
            <person name="Marchant D.B."/>
            <person name="Chen G."/>
            <person name="Jenkins J."/>
            <person name="Shu S."/>
            <person name="Leebens-Mack J."/>
            <person name="Grimwood J."/>
            <person name="Schmutz J."/>
            <person name="Soltis P."/>
            <person name="Soltis D."/>
            <person name="Chen Z.-H."/>
        </authorList>
    </citation>
    <scope>NUCLEOTIDE SEQUENCE</scope>
    <source>
        <strain evidence="5">Whitten #5841</strain>
        <tissue evidence="5">Leaf</tissue>
    </source>
</reference>
<evidence type="ECO:0000313" key="5">
    <source>
        <dbReference type="EMBL" id="KAH7445151.1"/>
    </source>
</evidence>
<feature type="chain" id="PRO_5035960322" description="Dirigent protein" evidence="4">
    <location>
        <begin position="21"/>
        <end position="191"/>
    </location>
</feature>
<evidence type="ECO:0000256" key="2">
    <source>
        <dbReference type="ARBA" id="ARBA00011738"/>
    </source>
</evidence>
<keyword evidence="4" id="KW-0732">Signal</keyword>
<dbReference type="AlphaFoldDB" id="A0A8T2V9I6"/>
<dbReference type="Proteomes" id="UP000825935">
    <property type="component" value="Chromosome 2"/>
</dbReference>
<comment type="function">
    <text evidence="4">Dirigent proteins impart stereoselectivity on the phenoxy radical-coupling reaction, yielding optically active lignans from two molecules of coniferyl alcohol in the biosynthesis of lignans, flavonolignans, and alkaloids and thus plays a central role in plant secondary metabolism.</text>
</comment>
<evidence type="ECO:0000256" key="1">
    <source>
        <dbReference type="ARBA" id="ARBA00010746"/>
    </source>
</evidence>
<dbReference type="InterPro" id="IPR004265">
    <property type="entry name" value="Dirigent"/>
</dbReference>
<gene>
    <name evidence="5" type="ORF">KP509_02G109400</name>
</gene>
<dbReference type="EMBL" id="CM035407">
    <property type="protein sequence ID" value="KAH7445151.1"/>
    <property type="molecule type" value="Genomic_DNA"/>
</dbReference>
<name>A0A8T2V9I6_CERRI</name>
<comment type="caution">
    <text evidence="5">The sequence shown here is derived from an EMBL/GenBank/DDBJ whole genome shotgun (WGS) entry which is preliminary data.</text>
</comment>
<evidence type="ECO:0000256" key="4">
    <source>
        <dbReference type="RuleBase" id="RU363099"/>
    </source>
</evidence>
<comment type="subunit">
    <text evidence="2 4">Homodimer.</text>
</comment>
<dbReference type="GO" id="GO:0009699">
    <property type="term" value="P:phenylpropanoid biosynthetic process"/>
    <property type="evidence" value="ECO:0007669"/>
    <property type="project" value="UniProtKB-ARBA"/>
</dbReference>
<keyword evidence="6" id="KW-1185">Reference proteome</keyword>
<comment type="similarity">
    <text evidence="1 4">Belongs to the plant dirigent protein family.</text>
</comment>
<dbReference type="Gene3D" id="2.40.480.10">
    <property type="entry name" value="Allene oxide cyclase-like"/>
    <property type="match status" value="1"/>
</dbReference>
<dbReference type="Pfam" id="PF03018">
    <property type="entry name" value="Dirigent"/>
    <property type="match status" value="1"/>
</dbReference>
<feature type="signal peptide" evidence="4">
    <location>
        <begin position="1"/>
        <end position="20"/>
    </location>
</feature>
<organism evidence="5 6">
    <name type="scientific">Ceratopteris richardii</name>
    <name type="common">Triangle waterfern</name>
    <dbReference type="NCBI Taxonomy" id="49495"/>
    <lineage>
        <taxon>Eukaryota</taxon>
        <taxon>Viridiplantae</taxon>
        <taxon>Streptophyta</taxon>
        <taxon>Embryophyta</taxon>
        <taxon>Tracheophyta</taxon>
        <taxon>Polypodiopsida</taxon>
        <taxon>Polypodiidae</taxon>
        <taxon>Polypodiales</taxon>
        <taxon>Pteridineae</taxon>
        <taxon>Pteridaceae</taxon>
        <taxon>Parkerioideae</taxon>
        <taxon>Ceratopteris</taxon>
    </lineage>
</organism>